<evidence type="ECO:0000313" key="1">
    <source>
        <dbReference type="EMBL" id="KEO81708.1"/>
    </source>
</evidence>
<name>A0A074LPF1_9BACL</name>
<dbReference type="eggNOG" id="ENOG5033BIY">
    <property type="taxonomic scope" value="Bacteria"/>
</dbReference>
<dbReference type="Proteomes" id="UP000027931">
    <property type="component" value="Unassembled WGS sequence"/>
</dbReference>
<reference evidence="1 2" key="1">
    <citation type="journal article" date="2013" name="Int. J. Syst. Evol. Microbiol.">
        <title>Tumebacillus flagellatus sp. nov., an alpha-amylase/pullulanase-producing bacterium isolated from cassava wastewater.</title>
        <authorList>
            <person name="Wang Q."/>
            <person name="Xie N."/>
            <person name="Qin Y."/>
            <person name="Shen N."/>
            <person name="Zhu J."/>
            <person name="Mi H."/>
            <person name="Huang R."/>
        </authorList>
    </citation>
    <scope>NUCLEOTIDE SEQUENCE [LARGE SCALE GENOMIC DNA]</scope>
    <source>
        <strain evidence="1 2">GST4</strain>
    </source>
</reference>
<dbReference type="STRING" id="1157490.EL26_19015"/>
<keyword evidence="2" id="KW-1185">Reference proteome</keyword>
<comment type="caution">
    <text evidence="1">The sequence shown here is derived from an EMBL/GenBank/DDBJ whole genome shotgun (WGS) entry which is preliminary data.</text>
</comment>
<protein>
    <submittedName>
        <fullName evidence="1">Uncharacterized protein</fullName>
    </submittedName>
</protein>
<dbReference type="AlphaFoldDB" id="A0A074LPF1"/>
<accession>A0A074LPF1</accession>
<gene>
    <name evidence="1" type="ORF">EL26_19015</name>
</gene>
<dbReference type="OrthoDB" id="2218409at2"/>
<dbReference type="RefSeq" id="WP_038092202.1">
    <property type="nucleotide sequence ID" value="NZ_JMIR01000032.1"/>
</dbReference>
<evidence type="ECO:0000313" key="2">
    <source>
        <dbReference type="Proteomes" id="UP000027931"/>
    </source>
</evidence>
<organism evidence="1 2">
    <name type="scientific">Tumebacillus flagellatus</name>
    <dbReference type="NCBI Taxonomy" id="1157490"/>
    <lineage>
        <taxon>Bacteria</taxon>
        <taxon>Bacillati</taxon>
        <taxon>Bacillota</taxon>
        <taxon>Bacilli</taxon>
        <taxon>Bacillales</taxon>
        <taxon>Alicyclobacillaceae</taxon>
        <taxon>Tumebacillus</taxon>
    </lineage>
</organism>
<sequence>MKYKQYVDYAMHRGKEYELSSDPNTGDYMLLSSDPETQCEGFVPRGWLPGEYKKVVKTEEVESVYRYTLYALYRGLQFEVENIKDGIAFLIHNGLEGSNEAVAIGFKFADRWYFEKHVPMEDIEELRLKAKPNKGFVLPTAVTVEQIVQFERWPDEER</sequence>
<proteinExistence type="predicted"/>
<dbReference type="EMBL" id="JMIR01000032">
    <property type="protein sequence ID" value="KEO81708.1"/>
    <property type="molecule type" value="Genomic_DNA"/>
</dbReference>